<feature type="transmembrane region" description="Helical" evidence="1">
    <location>
        <begin position="21"/>
        <end position="45"/>
    </location>
</feature>
<organism evidence="3 4">
    <name type="scientific">Candidatus Brachybacterium intestinipullorum</name>
    <dbReference type="NCBI Taxonomy" id="2838512"/>
    <lineage>
        <taxon>Bacteria</taxon>
        <taxon>Bacillati</taxon>
        <taxon>Actinomycetota</taxon>
        <taxon>Actinomycetes</taxon>
        <taxon>Micrococcales</taxon>
        <taxon>Dermabacteraceae</taxon>
        <taxon>Brachybacterium</taxon>
    </lineage>
</organism>
<keyword evidence="1" id="KW-0472">Membrane</keyword>
<feature type="transmembrane region" description="Helical" evidence="1">
    <location>
        <begin position="57"/>
        <end position="77"/>
    </location>
</feature>
<dbReference type="PANTHER" id="PTHR35797">
    <property type="entry name" value="PROTEASE-RELATED"/>
    <property type="match status" value="1"/>
</dbReference>
<name>A0A9D2THN4_9MICO</name>
<keyword evidence="3" id="KW-0645">Protease</keyword>
<keyword evidence="3" id="KW-0378">Hydrolase</keyword>
<proteinExistence type="predicted"/>
<evidence type="ECO:0000256" key="1">
    <source>
        <dbReference type="SAM" id="Phobius"/>
    </source>
</evidence>
<comment type="caution">
    <text evidence="3">The sequence shown here is derived from an EMBL/GenBank/DDBJ whole genome shotgun (WGS) entry which is preliminary data.</text>
</comment>
<feature type="transmembrane region" description="Helical" evidence="1">
    <location>
        <begin position="186"/>
        <end position="206"/>
    </location>
</feature>
<feature type="domain" description="CAAX prenyl protease 2/Lysostaphin resistance protein A-like" evidence="2">
    <location>
        <begin position="161"/>
        <end position="263"/>
    </location>
</feature>
<feature type="transmembrane region" description="Helical" evidence="1">
    <location>
        <begin position="255"/>
        <end position="274"/>
    </location>
</feature>
<feature type="transmembrane region" description="Helical" evidence="1">
    <location>
        <begin position="97"/>
        <end position="121"/>
    </location>
</feature>
<feature type="transmembrane region" description="Helical" evidence="1">
    <location>
        <begin position="226"/>
        <end position="243"/>
    </location>
</feature>
<feature type="transmembrane region" description="Helical" evidence="1">
    <location>
        <begin position="280"/>
        <end position="304"/>
    </location>
</feature>
<dbReference type="EMBL" id="DWWC01000109">
    <property type="protein sequence ID" value="HJC69178.1"/>
    <property type="molecule type" value="Genomic_DNA"/>
</dbReference>
<protein>
    <submittedName>
        <fullName evidence="3">CPBP family intramembrane metalloprotease</fullName>
    </submittedName>
</protein>
<feature type="transmembrane region" description="Helical" evidence="1">
    <location>
        <begin position="151"/>
        <end position="174"/>
    </location>
</feature>
<dbReference type="PANTHER" id="PTHR35797:SF1">
    <property type="entry name" value="PROTEASE"/>
    <property type="match status" value="1"/>
</dbReference>
<dbReference type="InterPro" id="IPR003675">
    <property type="entry name" value="Rce1/LyrA-like_dom"/>
</dbReference>
<dbReference type="AlphaFoldDB" id="A0A9D2THN4"/>
<evidence type="ECO:0000313" key="4">
    <source>
        <dbReference type="Proteomes" id="UP000823854"/>
    </source>
</evidence>
<evidence type="ECO:0000259" key="2">
    <source>
        <dbReference type="Pfam" id="PF02517"/>
    </source>
</evidence>
<reference evidence="3" key="2">
    <citation type="submission" date="2021-04" db="EMBL/GenBank/DDBJ databases">
        <authorList>
            <person name="Gilroy R."/>
        </authorList>
    </citation>
    <scope>NUCLEOTIDE SEQUENCE</scope>
    <source>
        <strain evidence="3">CHK130-7132</strain>
    </source>
</reference>
<dbReference type="GO" id="GO:0004175">
    <property type="term" value="F:endopeptidase activity"/>
    <property type="evidence" value="ECO:0007669"/>
    <property type="project" value="UniProtKB-ARBA"/>
</dbReference>
<dbReference type="Proteomes" id="UP000823854">
    <property type="component" value="Unassembled WGS sequence"/>
</dbReference>
<dbReference type="InterPro" id="IPR042150">
    <property type="entry name" value="MmRce1-like"/>
</dbReference>
<keyword evidence="1" id="KW-1133">Transmembrane helix</keyword>
<gene>
    <name evidence="3" type="ORF">H9932_05810</name>
</gene>
<keyword evidence="1" id="KW-0812">Transmembrane</keyword>
<keyword evidence="3" id="KW-0482">Metalloprotease</keyword>
<sequence>MSSPSRSLSRTDPASRPATPPWGRIGVFMLIATGFLALCALPFWILEDGISHPLYSWVISIGMFGPLIASVVLAKAVERTSWRESVSLQFRGRWKSLALWIPLAVIVMLTLNILSAVLMVLRGVPGDLSGQSWAALLTEQLSEAGAPMPTAAAVALVLGATVFNLLVTVVPAFGEEIGWRGWLWQRLKPAGFTVAITLGGVLWSLWHLPVTLIGHNYPGAPRSLAIGMFLIACVAMNFLFGAITERCGGNPIPAAFAHATLNSTLGVIIAIVSTSETAEAMNWFIDTPLGAVGIALLVVAAYVIMPRDARSSFGGSGDAPPGIGVE</sequence>
<reference evidence="3" key="1">
    <citation type="journal article" date="2021" name="PeerJ">
        <title>Extensive microbial diversity within the chicken gut microbiome revealed by metagenomics and culture.</title>
        <authorList>
            <person name="Gilroy R."/>
            <person name="Ravi A."/>
            <person name="Getino M."/>
            <person name="Pursley I."/>
            <person name="Horton D.L."/>
            <person name="Alikhan N.F."/>
            <person name="Baker D."/>
            <person name="Gharbi K."/>
            <person name="Hall N."/>
            <person name="Watson M."/>
            <person name="Adriaenssens E.M."/>
            <person name="Foster-Nyarko E."/>
            <person name="Jarju S."/>
            <person name="Secka A."/>
            <person name="Antonio M."/>
            <person name="Oren A."/>
            <person name="Chaudhuri R.R."/>
            <person name="La Ragione R."/>
            <person name="Hildebrand F."/>
            <person name="Pallen M.J."/>
        </authorList>
    </citation>
    <scope>NUCLEOTIDE SEQUENCE</scope>
    <source>
        <strain evidence="3">CHK130-7132</strain>
    </source>
</reference>
<evidence type="ECO:0000313" key="3">
    <source>
        <dbReference type="EMBL" id="HJC69178.1"/>
    </source>
</evidence>
<dbReference type="GO" id="GO:0080120">
    <property type="term" value="P:CAAX-box protein maturation"/>
    <property type="evidence" value="ECO:0007669"/>
    <property type="project" value="UniProtKB-ARBA"/>
</dbReference>
<dbReference type="Pfam" id="PF02517">
    <property type="entry name" value="Rce1-like"/>
    <property type="match status" value="1"/>
</dbReference>
<accession>A0A9D2THN4</accession>
<dbReference type="GO" id="GO:0008237">
    <property type="term" value="F:metallopeptidase activity"/>
    <property type="evidence" value="ECO:0007669"/>
    <property type="project" value="UniProtKB-KW"/>
</dbReference>